<accession>A0ABD2PG75</accession>
<protein>
    <submittedName>
        <fullName evidence="1">Uncharacterized protein</fullName>
    </submittedName>
</protein>
<proteinExistence type="predicted"/>
<gene>
    <name evidence="1" type="ORF">HHI36_023318</name>
</gene>
<comment type="caution">
    <text evidence="1">The sequence shown here is derived from an EMBL/GenBank/DDBJ whole genome shotgun (WGS) entry which is preliminary data.</text>
</comment>
<evidence type="ECO:0000313" key="2">
    <source>
        <dbReference type="Proteomes" id="UP001516400"/>
    </source>
</evidence>
<dbReference type="EMBL" id="JABFTP020000186">
    <property type="protein sequence ID" value="KAL3289935.1"/>
    <property type="molecule type" value="Genomic_DNA"/>
</dbReference>
<evidence type="ECO:0000313" key="1">
    <source>
        <dbReference type="EMBL" id="KAL3289935.1"/>
    </source>
</evidence>
<name>A0ABD2PG75_9CUCU</name>
<sequence length="89" mass="10774">MINIEQEEVGYTDIGYKNLSMTQEILLMDTRRSYKGINKDKYNEVNREIRGKIRKAKEEWMRTKCEKIEELKKKHDTFVVHKKSKRLPL</sequence>
<dbReference type="AlphaFoldDB" id="A0ABD2PG75"/>
<organism evidence="1 2">
    <name type="scientific">Cryptolaemus montrouzieri</name>
    <dbReference type="NCBI Taxonomy" id="559131"/>
    <lineage>
        <taxon>Eukaryota</taxon>
        <taxon>Metazoa</taxon>
        <taxon>Ecdysozoa</taxon>
        <taxon>Arthropoda</taxon>
        <taxon>Hexapoda</taxon>
        <taxon>Insecta</taxon>
        <taxon>Pterygota</taxon>
        <taxon>Neoptera</taxon>
        <taxon>Endopterygota</taxon>
        <taxon>Coleoptera</taxon>
        <taxon>Polyphaga</taxon>
        <taxon>Cucujiformia</taxon>
        <taxon>Coccinelloidea</taxon>
        <taxon>Coccinellidae</taxon>
        <taxon>Scymninae</taxon>
        <taxon>Scymnini</taxon>
        <taxon>Cryptolaemus</taxon>
    </lineage>
</organism>
<keyword evidence="2" id="KW-1185">Reference proteome</keyword>
<reference evidence="1 2" key="1">
    <citation type="journal article" date="2021" name="BMC Biol.">
        <title>Horizontally acquired antibacterial genes associated with adaptive radiation of ladybird beetles.</title>
        <authorList>
            <person name="Li H.S."/>
            <person name="Tang X.F."/>
            <person name="Huang Y.H."/>
            <person name="Xu Z.Y."/>
            <person name="Chen M.L."/>
            <person name="Du X.Y."/>
            <person name="Qiu B.Y."/>
            <person name="Chen P.T."/>
            <person name="Zhang W."/>
            <person name="Slipinski A."/>
            <person name="Escalona H.E."/>
            <person name="Waterhouse R.M."/>
            <person name="Zwick A."/>
            <person name="Pang H."/>
        </authorList>
    </citation>
    <scope>NUCLEOTIDE SEQUENCE [LARGE SCALE GENOMIC DNA]</scope>
    <source>
        <strain evidence="1">SYSU2018</strain>
    </source>
</reference>
<dbReference type="Proteomes" id="UP001516400">
    <property type="component" value="Unassembled WGS sequence"/>
</dbReference>